<evidence type="ECO:0000313" key="1">
    <source>
        <dbReference type="EMBL" id="PWQ93906.1"/>
    </source>
</evidence>
<reference evidence="1 2" key="1">
    <citation type="submission" date="2018-05" db="EMBL/GenBank/DDBJ databases">
        <title>Leucothrix arctica sp. nov., isolated from Arctic seawater.</title>
        <authorList>
            <person name="Choi A."/>
            <person name="Baek K."/>
        </authorList>
    </citation>
    <scope>NUCLEOTIDE SEQUENCE [LARGE SCALE GENOMIC DNA]</scope>
    <source>
        <strain evidence="1 2">IMCC9719</strain>
    </source>
</reference>
<dbReference type="RefSeq" id="WP_109826340.1">
    <property type="nucleotide sequence ID" value="NZ_QGKL01000042.1"/>
</dbReference>
<comment type="caution">
    <text evidence="1">The sequence shown here is derived from an EMBL/GenBank/DDBJ whole genome shotgun (WGS) entry which is preliminary data.</text>
</comment>
<protein>
    <recommendedName>
        <fullName evidence="3">Roadblock/LAMTOR2 domain-containing protein</fullName>
    </recommendedName>
</protein>
<dbReference type="OrthoDB" id="5295752at2"/>
<organism evidence="1 2">
    <name type="scientific">Leucothrix arctica</name>
    <dbReference type="NCBI Taxonomy" id="1481894"/>
    <lineage>
        <taxon>Bacteria</taxon>
        <taxon>Pseudomonadati</taxon>
        <taxon>Pseudomonadota</taxon>
        <taxon>Gammaproteobacteria</taxon>
        <taxon>Thiotrichales</taxon>
        <taxon>Thiotrichaceae</taxon>
        <taxon>Leucothrix</taxon>
    </lineage>
</organism>
<keyword evidence="2" id="KW-1185">Reference proteome</keyword>
<sequence>MSDFISSEDLYLSVTPGGSFYSVQDDSDGFGREFIKRLLTVDETPVFNLAAAQALSGLNDETETLEFIQLLQDAGFIAGQKNTEVAPSGSLESLLPGLLQSLSSDGRAVLAEGQGLYLGSSGFPHEAAEELAALSASLTAIYKRHKDVLKGNLGYSQRAWGLIDAAGNSEIGFWPLYIGKDRFTLIIGGMPQLNQSAFTQLIWALERRYGSNSSITLKN</sequence>
<dbReference type="AlphaFoldDB" id="A0A317C5K1"/>
<proteinExistence type="predicted"/>
<dbReference type="EMBL" id="QGKL01000042">
    <property type="protein sequence ID" value="PWQ93906.1"/>
    <property type="molecule type" value="Genomic_DNA"/>
</dbReference>
<evidence type="ECO:0008006" key="3">
    <source>
        <dbReference type="Google" id="ProtNLM"/>
    </source>
</evidence>
<name>A0A317C5K1_9GAMM</name>
<dbReference type="Proteomes" id="UP000245506">
    <property type="component" value="Unassembled WGS sequence"/>
</dbReference>
<accession>A0A317C5K1</accession>
<dbReference type="SUPFAM" id="SSF103196">
    <property type="entry name" value="Roadblock/LC7 domain"/>
    <property type="match status" value="1"/>
</dbReference>
<evidence type="ECO:0000313" key="2">
    <source>
        <dbReference type="Proteomes" id="UP000245506"/>
    </source>
</evidence>
<gene>
    <name evidence="1" type="ORF">DKT75_20105</name>
</gene>